<dbReference type="KEGG" id="jli:EXU32_03340"/>
<organism evidence="1 2">
    <name type="scientific">Janibacter limosus</name>
    <dbReference type="NCBI Taxonomy" id="53458"/>
    <lineage>
        <taxon>Bacteria</taxon>
        <taxon>Bacillati</taxon>
        <taxon>Actinomycetota</taxon>
        <taxon>Actinomycetes</taxon>
        <taxon>Micrococcales</taxon>
        <taxon>Intrasporangiaceae</taxon>
        <taxon>Janibacter</taxon>
    </lineage>
</organism>
<dbReference type="Proteomes" id="UP000290408">
    <property type="component" value="Chromosome"/>
</dbReference>
<name>A0A4P6MPT3_9MICO</name>
<accession>A0A4P6MPT3</accession>
<sequence>MPPSHPRPEDLDELGAAMSAVAEHAAAVGEHLLDHMVTVGDHTAQSAVDGTIDAAIDTLREIGASSREIALGLAALGPLATGTTRAEESVHAPRVRPLR</sequence>
<dbReference type="RefSeq" id="WP_130628623.1">
    <property type="nucleotide sequence ID" value="NZ_CP036164.1"/>
</dbReference>
<dbReference type="AlphaFoldDB" id="A0A4P6MPT3"/>
<dbReference type="OrthoDB" id="4869710at2"/>
<protein>
    <submittedName>
        <fullName evidence="1">Uncharacterized protein</fullName>
    </submittedName>
</protein>
<keyword evidence="2" id="KW-1185">Reference proteome</keyword>
<dbReference type="EMBL" id="CP036164">
    <property type="protein sequence ID" value="QBF45384.1"/>
    <property type="molecule type" value="Genomic_DNA"/>
</dbReference>
<proteinExistence type="predicted"/>
<evidence type="ECO:0000313" key="2">
    <source>
        <dbReference type="Proteomes" id="UP000290408"/>
    </source>
</evidence>
<reference evidence="1 2" key="1">
    <citation type="submission" date="2019-02" db="EMBL/GenBank/DDBJ databases">
        <title>Genomic data mining of an Antarctic deep-sea actinobacterium, Janibacterlimosus P3-3-X1.</title>
        <authorList>
            <person name="Liao L."/>
            <person name="Chen B."/>
        </authorList>
    </citation>
    <scope>NUCLEOTIDE SEQUENCE [LARGE SCALE GENOMIC DNA]</scope>
    <source>
        <strain evidence="1 2">P3-3-X1</strain>
    </source>
</reference>
<gene>
    <name evidence="1" type="ORF">EXU32_03340</name>
</gene>
<evidence type="ECO:0000313" key="1">
    <source>
        <dbReference type="EMBL" id="QBF45384.1"/>
    </source>
</evidence>